<protein>
    <submittedName>
        <fullName evidence="1">Uncharacterized protein</fullName>
    </submittedName>
</protein>
<dbReference type="EMBL" id="AKAU01000266">
    <property type="protein sequence ID" value="EIM94645.1"/>
    <property type="molecule type" value="Genomic_DNA"/>
</dbReference>
<evidence type="ECO:0000313" key="1">
    <source>
        <dbReference type="EMBL" id="EIM94645.1"/>
    </source>
</evidence>
<accession>A0ABN0F7Q9</accession>
<name>A0ABN0F7Q9_9BURK</name>
<sequence length="64" mass="7560">MMRFVCRIPFRHTGRTFVMHVKGERYHWRASRLEIGRIGKRSRAAGFEELTESGTAERKPRQAL</sequence>
<proteinExistence type="predicted"/>
<gene>
    <name evidence="1" type="ORF">WQE_43414</name>
</gene>
<evidence type="ECO:0000313" key="2">
    <source>
        <dbReference type="Proteomes" id="UP000004980"/>
    </source>
</evidence>
<dbReference type="Proteomes" id="UP000004980">
    <property type="component" value="Unassembled WGS sequence"/>
</dbReference>
<organism evidence="1 2">
    <name type="scientific">Paraburkholderia hospita</name>
    <dbReference type="NCBI Taxonomy" id="169430"/>
    <lineage>
        <taxon>Bacteria</taxon>
        <taxon>Pseudomonadati</taxon>
        <taxon>Pseudomonadota</taxon>
        <taxon>Betaproteobacteria</taxon>
        <taxon>Burkholderiales</taxon>
        <taxon>Burkholderiaceae</taxon>
        <taxon>Paraburkholderia</taxon>
    </lineage>
</organism>
<comment type="caution">
    <text evidence="1">The sequence shown here is derived from an EMBL/GenBank/DDBJ whole genome shotgun (WGS) entry which is preliminary data.</text>
</comment>
<reference evidence="1 2" key="1">
    <citation type="journal article" date="2012" name="J. Bacteriol.">
        <title>Draft Genome Sequence of the Soil Bacterium Burkholderia terrae Strain BS001, Which Interacts with Fungal Surface Structures.</title>
        <authorList>
            <person name="Nazir R."/>
            <person name="Hansen M.A."/>
            <person name="Sorensen S."/>
            <person name="van Elsas J.D."/>
        </authorList>
    </citation>
    <scope>NUCLEOTIDE SEQUENCE [LARGE SCALE GENOMIC DNA]</scope>
    <source>
        <strain evidence="1 2">BS001</strain>
    </source>
</reference>
<keyword evidence="2" id="KW-1185">Reference proteome</keyword>